<comment type="caution">
    <text evidence="7">The sequence shown here is derived from an EMBL/GenBank/DDBJ whole genome shotgun (WGS) entry which is preliminary data.</text>
</comment>
<evidence type="ECO:0000313" key="7">
    <source>
        <dbReference type="EMBL" id="TXB64944.1"/>
    </source>
</evidence>
<dbReference type="Proteomes" id="UP000321580">
    <property type="component" value="Unassembled WGS sequence"/>
</dbReference>
<dbReference type="InterPro" id="IPR007269">
    <property type="entry name" value="ICMT_MeTrfase"/>
</dbReference>
<feature type="transmembrane region" description="Helical" evidence="6">
    <location>
        <begin position="133"/>
        <end position="157"/>
    </location>
</feature>
<proteinExistence type="predicted"/>
<dbReference type="EMBL" id="VOOR01000010">
    <property type="protein sequence ID" value="TXB64944.1"/>
    <property type="molecule type" value="Genomic_DNA"/>
</dbReference>
<dbReference type="PANTHER" id="PTHR12714:SF9">
    <property type="entry name" value="PROTEIN-S-ISOPRENYLCYSTEINE O-METHYLTRANSFERASE"/>
    <property type="match status" value="1"/>
</dbReference>
<dbReference type="RefSeq" id="WP_147166711.1">
    <property type="nucleotide sequence ID" value="NZ_VOOR01000010.1"/>
</dbReference>
<name>A0A5C6RSM0_9BACT</name>
<gene>
    <name evidence="7" type="ORF">FRY97_06890</name>
</gene>
<keyword evidence="4 6" id="KW-0472">Membrane</keyword>
<accession>A0A5C6RSM0</accession>
<evidence type="ECO:0000256" key="6">
    <source>
        <dbReference type="SAM" id="Phobius"/>
    </source>
</evidence>
<evidence type="ECO:0000256" key="1">
    <source>
        <dbReference type="ARBA" id="ARBA00004141"/>
    </source>
</evidence>
<feature type="transmembrane region" description="Helical" evidence="6">
    <location>
        <begin position="103"/>
        <end position="121"/>
    </location>
</feature>
<feature type="transmembrane region" description="Helical" evidence="6">
    <location>
        <begin position="6"/>
        <end position="24"/>
    </location>
</feature>
<evidence type="ECO:0000313" key="8">
    <source>
        <dbReference type="Proteomes" id="UP000321580"/>
    </source>
</evidence>
<organism evidence="7 8">
    <name type="scientific">Phaeodactylibacter luteus</name>
    <dbReference type="NCBI Taxonomy" id="1564516"/>
    <lineage>
        <taxon>Bacteria</taxon>
        <taxon>Pseudomonadati</taxon>
        <taxon>Bacteroidota</taxon>
        <taxon>Saprospiria</taxon>
        <taxon>Saprospirales</taxon>
        <taxon>Haliscomenobacteraceae</taxon>
        <taxon>Phaeodactylibacter</taxon>
    </lineage>
</organism>
<dbReference type="OrthoDB" id="9809773at2"/>
<evidence type="ECO:0000256" key="2">
    <source>
        <dbReference type="ARBA" id="ARBA00022692"/>
    </source>
</evidence>
<evidence type="ECO:0000256" key="3">
    <source>
        <dbReference type="ARBA" id="ARBA00022989"/>
    </source>
</evidence>
<sequence>MMGQHLLVFFQLGLISLSGLLISLSRQASPSSTRKVMDAGTLPRFRWLILSALGISLASFMLNAAPLPLPGWATWASLLLLIAGLALRWAAVRQLGNAFTTKIAFLQGQLLHTNGVFAYIRHPSYAGLLLYDLGLGLAMSDLISILALTLLPALAVYQRIAVEERALSQHFGPSYARYKAATGALFPNLKRALNAQPDQQEGECNVQANPCDEHNGPLPKR</sequence>
<evidence type="ECO:0000256" key="5">
    <source>
        <dbReference type="SAM" id="MobiDB-lite"/>
    </source>
</evidence>
<dbReference type="Pfam" id="PF04140">
    <property type="entry name" value="ICMT"/>
    <property type="match status" value="1"/>
</dbReference>
<reference evidence="7 8" key="1">
    <citation type="submission" date="2019-08" db="EMBL/GenBank/DDBJ databases">
        <title>Genome of Phaeodactylibacter luteus.</title>
        <authorList>
            <person name="Bowman J.P."/>
        </authorList>
    </citation>
    <scope>NUCLEOTIDE SEQUENCE [LARGE SCALE GENOMIC DNA]</scope>
    <source>
        <strain evidence="7 8">KCTC 42180</strain>
    </source>
</reference>
<keyword evidence="3 6" id="KW-1133">Transmembrane helix</keyword>
<dbReference type="GO" id="GO:0016020">
    <property type="term" value="C:membrane"/>
    <property type="evidence" value="ECO:0007669"/>
    <property type="project" value="UniProtKB-SubCell"/>
</dbReference>
<evidence type="ECO:0000256" key="4">
    <source>
        <dbReference type="ARBA" id="ARBA00023136"/>
    </source>
</evidence>
<keyword evidence="2 6" id="KW-0812">Transmembrane</keyword>
<comment type="subcellular location">
    <subcellularLocation>
        <location evidence="1">Membrane</location>
        <topology evidence="1">Multi-pass membrane protein</topology>
    </subcellularLocation>
</comment>
<feature type="transmembrane region" description="Helical" evidence="6">
    <location>
        <begin position="72"/>
        <end position="91"/>
    </location>
</feature>
<protein>
    <submittedName>
        <fullName evidence="7">DUF1295 domain-containing protein</fullName>
    </submittedName>
</protein>
<keyword evidence="8" id="KW-1185">Reference proteome</keyword>
<dbReference type="GO" id="GO:0004671">
    <property type="term" value="F:protein C-terminal S-isoprenylcysteine carboxyl O-methyltransferase activity"/>
    <property type="evidence" value="ECO:0007669"/>
    <property type="project" value="InterPro"/>
</dbReference>
<dbReference type="PANTHER" id="PTHR12714">
    <property type="entry name" value="PROTEIN-S ISOPRENYLCYSTEINE O-METHYLTRANSFERASE"/>
    <property type="match status" value="1"/>
</dbReference>
<dbReference type="AlphaFoldDB" id="A0A5C6RSM0"/>
<feature type="region of interest" description="Disordered" evidence="5">
    <location>
        <begin position="197"/>
        <end position="221"/>
    </location>
</feature>
<dbReference type="Gene3D" id="1.20.120.1630">
    <property type="match status" value="1"/>
</dbReference>
<feature type="transmembrane region" description="Helical" evidence="6">
    <location>
        <begin position="45"/>
        <end position="66"/>
    </location>
</feature>